<evidence type="ECO:0000256" key="1">
    <source>
        <dbReference type="ARBA" id="ARBA00009922"/>
    </source>
</evidence>
<comment type="caution">
    <text evidence="15">The sequence shown here is derived from an EMBL/GenBank/DDBJ whole genome shotgun (WGS) entry which is preliminary data.</text>
</comment>
<dbReference type="PROSITE" id="PS51217">
    <property type="entry name" value="UVRD_HELICASE_CTER"/>
    <property type="match status" value="1"/>
</dbReference>
<dbReference type="InterPro" id="IPR014017">
    <property type="entry name" value="DNA_helicase_UvrD-like_C"/>
</dbReference>
<comment type="similarity">
    <text evidence="1">Belongs to the helicase family. UvrD subfamily.</text>
</comment>
<proteinExistence type="inferred from homology"/>
<evidence type="ECO:0000256" key="8">
    <source>
        <dbReference type="ARBA" id="ARBA00034617"/>
    </source>
</evidence>
<evidence type="ECO:0000256" key="12">
    <source>
        <dbReference type="PROSITE-ProRule" id="PRU00560"/>
    </source>
</evidence>
<keyword evidence="3 12" id="KW-0378">Hydrolase</keyword>
<dbReference type="InterPro" id="IPR027417">
    <property type="entry name" value="P-loop_NTPase"/>
</dbReference>
<evidence type="ECO:0000256" key="7">
    <source>
        <dbReference type="ARBA" id="ARBA00023235"/>
    </source>
</evidence>
<evidence type="ECO:0000256" key="10">
    <source>
        <dbReference type="ARBA" id="ARBA00034923"/>
    </source>
</evidence>
<evidence type="ECO:0000259" key="14">
    <source>
        <dbReference type="PROSITE" id="PS51217"/>
    </source>
</evidence>
<evidence type="ECO:0000313" key="15">
    <source>
        <dbReference type="EMBL" id="MFL9877108.1"/>
    </source>
</evidence>
<organism evidence="15 16">
    <name type="scientific">Herbaspirillum rhizosphaerae</name>
    <dbReference type="NCBI Taxonomy" id="346179"/>
    <lineage>
        <taxon>Bacteria</taxon>
        <taxon>Pseudomonadati</taxon>
        <taxon>Pseudomonadota</taxon>
        <taxon>Betaproteobacteria</taxon>
        <taxon>Burkholderiales</taxon>
        <taxon>Oxalobacteraceae</taxon>
        <taxon>Herbaspirillum</taxon>
    </lineage>
</organism>
<dbReference type="Gene3D" id="1.10.486.10">
    <property type="entry name" value="PCRA, domain 4"/>
    <property type="match status" value="1"/>
</dbReference>
<evidence type="ECO:0000256" key="5">
    <source>
        <dbReference type="ARBA" id="ARBA00022840"/>
    </source>
</evidence>
<dbReference type="RefSeq" id="WP_408165130.1">
    <property type="nucleotide sequence ID" value="NZ_JAQQFR010000001.1"/>
</dbReference>
<keyword evidence="16" id="KW-1185">Reference proteome</keyword>
<keyword evidence="5 12" id="KW-0067">ATP-binding</keyword>
<comment type="catalytic activity">
    <reaction evidence="11">
        <text>ATP + H2O = ADP + phosphate + H(+)</text>
        <dbReference type="Rhea" id="RHEA:13065"/>
        <dbReference type="ChEBI" id="CHEBI:15377"/>
        <dbReference type="ChEBI" id="CHEBI:15378"/>
        <dbReference type="ChEBI" id="CHEBI:30616"/>
        <dbReference type="ChEBI" id="CHEBI:43474"/>
        <dbReference type="ChEBI" id="CHEBI:456216"/>
        <dbReference type="EC" id="5.6.2.4"/>
    </reaction>
</comment>
<dbReference type="Proteomes" id="UP001629214">
    <property type="component" value="Unassembled WGS sequence"/>
</dbReference>
<evidence type="ECO:0000256" key="9">
    <source>
        <dbReference type="ARBA" id="ARBA00034808"/>
    </source>
</evidence>
<feature type="domain" description="UvrD-like helicase C-terminal" evidence="14">
    <location>
        <begin position="303"/>
        <end position="605"/>
    </location>
</feature>
<dbReference type="InterPro" id="IPR014016">
    <property type="entry name" value="UvrD-like_ATP-bd"/>
</dbReference>
<dbReference type="Gene3D" id="1.10.10.160">
    <property type="match status" value="1"/>
</dbReference>
<dbReference type="InterPro" id="IPR013986">
    <property type="entry name" value="DExx_box_DNA_helicase_dom_sf"/>
</dbReference>
<sequence length="667" mass="75988">MAVPQTDEQIEILKCHAQIVMIEAVAGSGKTTTLAMLVKQALTRGLGAHQIQCLCFSEGANKRFREKLYEEGVTRPVPLNTVEAYARECLAQLGEGLALERTRYYSSDEELRPHLVAAANSVLARYEGRAGRVDNGFDFSFEKNSANAEEMFSLLYRFKASLASHRFHDEELDYDDLDQLATQFGTQIEAVEIGIAFERQRQTYPGEYKWRSAADLVPDLVELLSSHPSALEILPVKSLYLIDEWHDINAAEFRLLQLLLRGNKLVAVGDRYQIINSARGADIVYSTAGFEMAFPNAQYLPLGKSYRFGSSLSKLAQRLTARKCASHEDLYTEIKRVTYDPTQSGDCAAKVTQQVQALVKARADTRYSDIAIIVREPDQTIEIENLLLDQNIPYYCDDIESYLHRPEILMLRGLLHMASNSFATLQGDKESIKRMVMGFSLYLPVGESSENWERGYFAEGTWFEEAQRMIAEQPNALKDFFEAVLCKPRDTDDDMVLRWKQRFTDVVEELQKLNKENSAAELLNFANRHLSLVDATSRAFINRSRATSAAKSIQTFIAFASRHPEMNAADFLAELHRRQQKVSKNRSAIQSRRQLTLTTIQAAKGRQWPHVLVPYLQQHEFPRLRDIAEEVRHFYVAMTRAISSLSLFEPDDEHAEQRSVLMNRVRK</sequence>
<evidence type="ECO:0000256" key="11">
    <source>
        <dbReference type="ARBA" id="ARBA00048988"/>
    </source>
</evidence>
<evidence type="ECO:0000256" key="4">
    <source>
        <dbReference type="ARBA" id="ARBA00022806"/>
    </source>
</evidence>
<keyword evidence="4 12" id="KW-0347">Helicase</keyword>
<dbReference type="PANTHER" id="PTHR11070:SF2">
    <property type="entry name" value="ATP-DEPENDENT DNA HELICASE SRS2"/>
    <property type="match status" value="1"/>
</dbReference>
<protein>
    <recommendedName>
        <fullName evidence="9">DNA 3'-5' helicase</fullName>
        <ecNumber evidence="9">5.6.2.4</ecNumber>
    </recommendedName>
    <alternativeName>
        <fullName evidence="10">DNA 3'-5' helicase II</fullName>
    </alternativeName>
</protein>
<dbReference type="EMBL" id="JAQQFR010000001">
    <property type="protein sequence ID" value="MFL9877108.1"/>
    <property type="molecule type" value="Genomic_DNA"/>
</dbReference>
<dbReference type="PANTHER" id="PTHR11070">
    <property type="entry name" value="UVRD / RECB / PCRA DNA HELICASE FAMILY MEMBER"/>
    <property type="match status" value="1"/>
</dbReference>
<comment type="catalytic activity">
    <reaction evidence="8">
        <text>Couples ATP hydrolysis with the unwinding of duplex DNA by translocating in the 3'-5' direction.</text>
        <dbReference type="EC" id="5.6.2.4"/>
    </reaction>
</comment>
<dbReference type="Gene3D" id="3.40.50.300">
    <property type="entry name" value="P-loop containing nucleotide triphosphate hydrolases"/>
    <property type="match status" value="2"/>
</dbReference>
<accession>A0ABW8Z4B6</accession>
<keyword evidence="6" id="KW-0238">DNA-binding</keyword>
<feature type="domain" description="UvrD-like helicase ATP-binding" evidence="13">
    <location>
        <begin position="3"/>
        <end position="309"/>
    </location>
</feature>
<dbReference type="SUPFAM" id="SSF52540">
    <property type="entry name" value="P-loop containing nucleoside triphosphate hydrolases"/>
    <property type="match status" value="1"/>
</dbReference>
<name>A0ABW8Z4B6_9BURK</name>
<reference evidence="15 16" key="1">
    <citation type="journal article" date="2024" name="Chem. Sci.">
        <title>Discovery of megapolipeptins by genome mining of a Burkholderiales bacteria collection.</title>
        <authorList>
            <person name="Paulo B.S."/>
            <person name="Recchia M.J.J."/>
            <person name="Lee S."/>
            <person name="Fergusson C.H."/>
            <person name="Romanowski S.B."/>
            <person name="Hernandez A."/>
            <person name="Krull N."/>
            <person name="Liu D.Y."/>
            <person name="Cavanagh H."/>
            <person name="Bos A."/>
            <person name="Gray C.A."/>
            <person name="Murphy B.T."/>
            <person name="Linington R.G."/>
            <person name="Eustaquio A.S."/>
        </authorList>
    </citation>
    <scope>NUCLEOTIDE SEQUENCE [LARGE SCALE GENOMIC DNA]</scope>
    <source>
        <strain evidence="15 16">RL21-008-BIB-B</strain>
    </source>
</reference>
<evidence type="ECO:0000313" key="16">
    <source>
        <dbReference type="Proteomes" id="UP001629214"/>
    </source>
</evidence>
<evidence type="ECO:0000259" key="13">
    <source>
        <dbReference type="PROSITE" id="PS51198"/>
    </source>
</evidence>
<dbReference type="InterPro" id="IPR000212">
    <property type="entry name" value="DNA_helicase_UvrD/REP"/>
</dbReference>
<feature type="binding site" evidence="12">
    <location>
        <begin position="24"/>
        <end position="31"/>
    </location>
    <ligand>
        <name>ATP</name>
        <dbReference type="ChEBI" id="CHEBI:30616"/>
    </ligand>
</feature>
<evidence type="ECO:0000256" key="3">
    <source>
        <dbReference type="ARBA" id="ARBA00022801"/>
    </source>
</evidence>
<keyword evidence="2 12" id="KW-0547">Nucleotide-binding</keyword>
<evidence type="ECO:0000256" key="2">
    <source>
        <dbReference type="ARBA" id="ARBA00022741"/>
    </source>
</evidence>
<evidence type="ECO:0000256" key="6">
    <source>
        <dbReference type="ARBA" id="ARBA00023125"/>
    </source>
</evidence>
<keyword evidence="7" id="KW-0413">Isomerase</keyword>
<dbReference type="EC" id="5.6.2.4" evidence="9"/>
<gene>
    <name evidence="15" type="ORF">PQR63_01845</name>
</gene>
<dbReference type="Pfam" id="PF13361">
    <property type="entry name" value="UvrD_C"/>
    <property type="match status" value="1"/>
</dbReference>
<dbReference type="Pfam" id="PF00580">
    <property type="entry name" value="UvrD-helicase"/>
    <property type="match status" value="1"/>
</dbReference>
<dbReference type="GO" id="GO:0004386">
    <property type="term" value="F:helicase activity"/>
    <property type="evidence" value="ECO:0007669"/>
    <property type="project" value="UniProtKB-KW"/>
</dbReference>
<dbReference type="PROSITE" id="PS51198">
    <property type="entry name" value="UVRD_HELICASE_ATP_BIND"/>
    <property type="match status" value="1"/>
</dbReference>